<reference evidence="5" key="1">
    <citation type="submission" date="2022-07" db="EMBL/GenBank/DDBJ databases">
        <title>Phylogenomic reconstructions and comparative analyses of Kickxellomycotina fungi.</title>
        <authorList>
            <person name="Reynolds N.K."/>
            <person name="Stajich J.E."/>
            <person name="Barry K."/>
            <person name="Grigoriev I.V."/>
            <person name="Crous P."/>
            <person name="Smith M.E."/>
        </authorList>
    </citation>
    <scope>NUCLEOTIDE SEQUENCE</scope>
    <source>
        <strain evidence="5">RSA 861</strain>
    </source>
</reference>
<evidence type="ECO:0000313" key="6">
    <source>
        <dbReference type="Proteomes" id="UP001150569"/>
    </source>
</evidence>
<feature type="region of interest" description="Disordered" evidence="1">
    <location>
        <begin position="924"/>
        <end position="953"/>
    </location>
</feature>
<dbReference type="PANTHER" id="PTHR12864">
    <property type="entry name" value="RAN BINDING PROTEIN 9-RELATED"/>
    <property type="match status" value="1"/>
</dbReference>
<keyword evidence="3" id="KW-0732">Signal</keyword>
<feature type="region of interest" description="Disordered" evidence="1">
    <location>
        <begin position="553"/>
        <end position="649"/>
    </location>
</feature>
<proteinExistence type="predicted"/>
<feature type="compositionally biased region" description="Polar residues" evidence="1">
    <location>
        <begin position="1064"/>
        <end position="1079"/>
    </location>
</feature>
<evidence type="ECO:0000259" key="4">
    <source>
        <dbReference type="PROSITE" id="PS50188"/>
    </source>
</evidence>
<organism evidence="5 6">
    <name type="scientific">Tieghemiomyces parasiticus</name>
    <dbReference type="NCBI Taxonomy" id="78921"/>
    <lineage>
        <taxon>Eukaryota</taxon>
        <taxon>Fungi</taxon>
        <taxon>Fungi incertae sedis</taxon>
        <taxon>Zoopagomycota</taxon>
        <taxon>Kickxellomycotina</taxon>
        <taxon>Dimargaritomycetes</taxon>
        <taxon>Dimargaritales</taxon>
        <taxon>Dimargaritaceae</taxon>
        <taxon>Tieghemiomyces</taxon>
    </lineage>
</organism>
<feature type="compositionally biased region" description="Basic residues" evidence="1">
    <location>
        <begin position="696"/>
        <end position="706"/>
    </location>
</feature>
<feature type="region of interest" description="Disordered" evidence="1">
    <location>
        <begin position="857"/>
        <end position="891"/>
    </location>
</feature>
<dbReference type="SUPFAM" id="SSF49899">
    <property type="entry name" value="Concanavalin A-like lectins/glucanases"/>
    <property type="match status" value="1"/>
</dbReference>
<feature type="compositionally biased region" description="Low complexity" evidence="1">
    <location>
        <begin position="825"/>
        <end position="837"/>
    </location>
</feature>
<evidence type="ECO:0000256" key="1">
    <source>
        <dbReference type="SAM" id="MobiDB-lite"/>
    </source>
</evidence>
<feature type="compositionally biased region" description="Polar residues" evidence="1">
    <location>
        <begin position="462"/>
        <end position="473"/>
    </location>
</feature>
<feature type="compositionally biased region" description="Low complexity" evidence="1">
    <location>
        <begin position="639"/>
        <end position="649"/>
    </location>
</feature>
<feature type="region of interest" description="Disordered" evidence="1">
    <location>
        <begin position="692"/>
        <end position="795"/>
    </location>
</feature>
<feature type="transmembrane region" description="Helical" evidence="2">
    <location>
        <begin position="48"/>
        <end position="68"/>
    </location>
</feature>
<accession>A0A9W8DQ97</accession>
<dbReference type="Gene3D" id="2.60.120.920">
    <property type="match status" value="1"/>
</dbReference>
<keyword evidence="2" id="KW-0812">Transmembrane</keyword>
<keyword evidence="2" id="KW-1133">Transmembrane helix</keyword>
<keyword evidence="6" id="KW-1185">Reference proteome</keyword>
<feature type="compositionally biased region" description="Low complexity" evidence="1">
    <location>
        <begin position="785"/>
        <end position="795"/>
    </location>
</feature>
<evidence type="ECO:0000313" key="5">
    <source>
        <dbReference type="EMBL" id="KAJ1918324.1"/>
    </source>
</evidence>
<feature type="compositionally biased region" description="Low complexity" evidence="1">
    <location>
        <begin position="1089"/>
        <end position="1104"/>
    </location>
</feature>
<dbReference type="InterPro" id="IPR013320">
    <property type="entry name" value="ConA-like_dom_sf"/>
</dbReference>
<dbReference type="PROSITE" id="PS50188">
    <property type="entry name" value="B302_SPRY"/>
    <property type="match status" value="1"/>
</dbReference>
<dbReference type="OrthoDB" id="258495at2759"/>
<dbReference type="Proteomes" id="UP001150569">
    <property type="component" value="Unassembled WGS sequence"/>
</dbReference>
<dbReference type="InterPro" id="IPR001870">
    <property type="entry name" value="B30.2/SPRY"/>
</dbReference>
<feature type="compositionally biased region" description="Basic and acidic residues" evidence="1">
    <location>
        <begin position="608"/>
        <end position="620"/>
    </location>
</feature>
<dbReference type="Pfam" id="PF00622">
    <property type="entry name" value="SPRY"/>
    <property type="match status" value="1"/>
</dbReference>
<protein>
    <submittedName>
        <fullName evidence="5">Protein ssh4</fullName>
    </submittedName>
</protein>
<feature type="region of interest" description="Disordered" evidence="1">
    <location>
        <begin position="91"/>
        <end position="130"/>
    </location>
</feature>
<comment type="caution">
    <text evidence="5">The sequence shown here is derived from an EMBL/GenBank/DDBJ whole genome shotgun (WGS) entry which is preliminary data.</text>
</comment>
<feature type="chain" id="PRO_5040888721" evidence="3">
    <location>
        <begin position="39"/>
        <end position="1149"/>
    </location>
</feature>
<evidence type="ECO:0000256" key="2">
    <source>
        <dbReference type="SAM" id="Phobius"/>
    </source>
</evidence>
<dbReference type="InterPro" id="IPR050618">
    <property type="entry name" value="Ubq-SigPath_Reg"/>
</dbReference>
<feature type="compositionally biased region" description="Polar residues" evidence="1">
    <location>
        <begin position="569"/>
        <end position="584"/>
    </location>
</feature>
<evidence type="ECO:0000256" key="3">
    <source>
        <dbReference type="SAM" id="SignalP"/>
    </source>
</evidence>
<keyword evidence="2" id="KW-0472">Membrane</keyword>
<sequence>MLQSTISTPRRRRRATSTAASPILLILLALVLVPTVAAMDSDTATKVGTFTILGVFVIIALVTVVLWVRRSSARKGRMVVRREDGVVLIDPGNEGDYDDEAGPNARRPLFDASGRPHDQRSPSPTWSANPDFNASMAEIAGGAGRPGSLLGAGPRQLPHGVSEEDAERYFNSHPGSRDSYDLAMAFERGNPYQTQPVSLTPEERAWIVAQGVSAWRFEPNPLASVRQLEPTVVEFTGKESCIQTNLPVPRAKLVYYYEVKIVKKDPSAIVSVGWATQPYPWWRLTGYSRYSIGYHSKEGLIYRNHPFTPLANIDEYNEGDVIGCGFRHRSGKVFFTRNGELMGILNARMFYTVYPTVSADGPCVLQANFGLSEFLLPHANVRQWGFANPEDTRPPPPAYGQDQDTFVVEVAGPPTPPQGIGSATNSPVMGPLGSPEEQWARALSPDLLPALRSLVSNNVTPRGSMDVATTGNAPSRAGDSGVGVPTPESIARILLAESPEIELEEIKPTGESPSSPAMFVAVTSPEVHPVIVAERPLSAQSFHDIEIPANPYRIEPYRPFPPPDEAVSLATSPPATSDEGNASSQEEEARATSNAVPSVPRPAALTWDHQEFSRAVDEKLRSRRGNRASPSVSQRSLVSGDAGAPGSDAAATIVSSAGMPRRHSHEDELVVNPFRISDTFYLRRGSADIEAAAARSNRRRDRRNNHSSHNDPWPASTAPGRRNAGSSRTAANRHRAASAAASTNPNRRSLGSFARRPLGAITRRVQRLVGGSNRSSTHEDLIVPSTGSSSSGGSAAGAALINAASPAYTPADHGASGPLQGGSYPLTALPPAATGTAHHSRQNSQVYLPVATSYAGGSRDTLPSQQSADEHSAPSIGAGSAGPTAPSLNHTESYRRTHPHEIALAGSIMPDILNHYNMSGLASTTTVHRAGSTSSSTHSRRRSSLMAGNSSGSNIGASATVVGSAMTVAGSAIAVALAAAAEGVPPSQRNSMLVGSTAQHNLDIFSAVTSSHPHLLSSSSSDRPSESMGSATVAGDIAHLRQVSASIQSEPPPAYSPSSAYPGATTTTAAHESVSNASVLSADGGDGTGSSASILSSTSSTTPPSSRPPSWTPPQRLSRDLAQRNSRAIVPSPLSNMTRFTPGPQSPAR</sequence>
<feature type="compositionally biased region" description="Low complexity" evidence="1">
    <location>
        <begin position="737"/>
        <end position="749"/>
    </location>
</feature>
<dbReference type="AlphaFoldDB" id="A0A9W8DQ97"/>
<feature type="signal peptide" evidence="3">
    <location>
        <begin position="1"/>
        <end position="38"/>
    </location>
</feature>
<dbReference type="SMART" id="SM00449">
    <property type="entry name" value="SPRY"/>
    <property type="match status" value="1"/>
</dbReference>
<feature type="region of interest" description="Disordered" evidence="1">
    <location>
        <begin position="462"/>
        <end position="485"/>
    </location>
</feature>
<feature type="compositionally biased region" description="Polar residues" evidence="1">
    <location>
        <begin position="628"/>
        <end position="637"/>
    </location>
</feature>
<gene>
    <name evidence="5" type="primary">ssh4_8</name>
    <name evidence="5" type="ORF">IWQ60_007525</name>
</gene>
<name>A0A9W8DQ97_9FUNG</name>
<dbReference type="EMBL" id="JANBPT010000508">
    <property type="protein sequence ID" value="KAJ1918324.1"/>
    <property type="molecule type" value="Genomic_DNA"/>
</dbReference>
<dbReference type="InterPro" id="IPR043136">
    <property type="entry name" value="B30.2/SPRY_sf"/>
</dbReference>
<feature type="domain" description="B30.2/SPRY" evidence="4">
    <location>
        <begin position="177"/>
        <end position="374"/>
    </location>
</feature>
<feature type="compositionally biased region" description="Polar residues" evidence="1">
    <location>
        <begin position="121"/>
        <end position="130"/>
    </location>
</feature>
<feature type="region of interest" description="Disordered" evidence="1">
    <location>
        <begin position="1047"/>
        <end position="1149"/>
    </location>
</feature>
<feature type="region of interest" description="Disordered" evidence="1">
    <location>
        <begin position="809"/>
        <end position="842"/>
    </location>
</feature>
<dbReference type="InterPro" id="IPR003877">
    <property type="entry name" value="SPRY_dom"/>
</dbReference>